<dbReference type="InterPro" id="IPR002514">
    <property type="entry name" value="Transposase_8"/>
</dbReference>
<organism evidence="1">
    <name type="scientific">marine sediment metagenome</name>
    <dbReference type="NCBI Taxonomy" id="412755"/>
    <lineage>
        <taxon>unclassified sequences</taxon>
        <taxon>metagenomes</taxon>
        <taxon>ecological metagenomes</taxon>
    </lineage>
</organism>
<dbReference type="AlphaFoldDB" id="A0A0F9JIN8"/>
<name>A0A0F9JIN8_9ZZZZ</name>
<dbReference type="GO" id="GO:0004803">
    <property type="term" value="F:transposase activity"/>
    <property type="evidence" value="ECO:0007669"/>
    <property type="project" value="InterPro"/>
</dbReference>
<dbReference type="InterPro" id="IPR009057">
    <property type="entry name" value="Homeodomain-like_sf"/>
</dbReference>
<dbReference type="GO" id="GO:0006313">
    <property type="term" value="P:DNA transposition"/>
    <property type="evidence" value="ECO:0007669"/>
    <property type="project" value="InterPro"/>
</dbReference>
<dbReference type="Pfam" id="PF01527">
    <property type="entry name" value="HTH_Tnp_1"/>
    <property type="match status" value="2"/>
</dbReference>
<accession>A0A0F9JIN8</accession>
<dbReference type="PANTHER" id="PTHR33215:SF13">
    <property type="entry name" value="PROTEIN DISTAL ANTENNA"/>
    <property type="match status" value="1"/>
</dbReference>
<proteinExistence type="predicted"/>
<protein>
    <recommendedName>
        <fullName evidence="2">Transposase</fullName>
    </recommendedName>
</protein>
<dbReference type="InterPro" id="IPR051839">
    <property type="entry name" value="RD_transcriptional_regulator"/>
</dbReference>
<comment type="caution">
    <text evidence="1">The sequence shown here is derived from an EMBL/GenBank/DDBJ whole genome shotgun (WGS) entry which is preliminary data.</text>
</comment>
<evidence type="ECO:0008006" key="2">
    <source>
        <dbReference type="Google" id="ProtNLM"/>
    </source>
</evidence>
<dbReference type="PANTHER" id="PTHR33215">
    <property type="entry name" value="PROTEIN DISTAL ANTENNA"/>
    <property type="match status" value="1"/>
</dbReference>
<dbReference type="SUPFAM" id="SSF46689">
    <property type="entry name" value="Homeodomain-like"/>
    <property type="match status" value="1"/>
</dbReference>
<dbReference type="Gene3D" id="1.10.10.60">
    <property type="entry name" value="Homeodomain-like"/>
    <property type="match status" value="1"/>
</dbReference>
<reference evidence="1" key="1">
    <citation type="journal article" date="2015" name="Nature">
        <title>Complex archaea that bridge the gap between prokaryotes and eukaryotes.</title>
        <authorList>
            <person name="Spang A."/>
            <person name="Saw J.H."/>
            <person name="Jorgensen S.L."/>
            <person name="Zaremba-Niedzwiedzka K."/>
            <person name="Martijn J."/>
            <person name="Lind A.E."/>
            <person name="van Eijk R."/>
            <person name="Schleper C."/>
            <person name="Guy L."/>
            <person name="Ettema T.J."/>
        </authorList>
    </citation>
    <scope>NUCLEOTIDE SEQUENCE</scope>
</reference>
<dbReference type="EMBL" id="LAZR01017821">
    <property type="protein sequence ID" value="KKL98832.1"/>
    <property type="molecule type" value="Genomic_DNA"/>
</dbReference>
<evidence type="ECO:0000313" key="1">
    <source>
        <dbReference type="EMBL" id="KKL98832.1"/>
    </source>
</evidence>
<dbReference type="GO" id="GO:0003677">
    <property type="term" value="F:DNA binding"/>
    <property type="evidence" value="ECO:0007669"/>
    <property type="project" value="InterPro"/>
</dbReference>
<sequence length="178" mass="19880">MRAKFTQSFKVQAVEKALSRSDITSLKEVAENLGVGHSTLHKWVVKFRNQAFETISNEGAVSVSGKGKEKRPQDWSPEEKLSMVIRCGALSEEAANKLCREQGLYTHHIQQWKEEFVGGVSASAPAKNSPEAKHLRHENKALKKELNRKDKALAETAALLVLQKKVNDIWGSDEDNSQ</sequence>
<gene>
    <name evidence="1" type="ORF">LCGC14_1820500</name>
</gene>